<dbReference type="PIRSF" id="PIRSF000429">
    <property type="entry name" value="Ac-CoA_Ac_transf"/>
    <property type="match status" value="1"/>
</dbReference>
<accession>A0A6J7RVB8</accession>
<gene>
    <name evidence="2" type="ORF">UFOPK3268_00604</name>
    <name evidence="3" type="ORF">UFOPK3752_00735</name>
    <name evidence="4" type="ORF">UFOPK4150_01186</name>
</gene>
<dbReference type="CDD" id="cd00829">
    <property type="entry name" value="SCP-x_thiolase"/>
    <property type="match status" value="1"/>
</dbReference>
<dbReference type="SUPFAM" id="SSF53901">
    <property type="entry name" value="Thiolase-like"/>
    <property type="match status" value="2"/>
</dbReference>
<dbReference type="InterPro" id="IPR016039">
    <property type="entry name" value="Thiolase-like"/>
</dbReference>
<dbReference type="EMBL" id="CAFBIZ010000058">
    <property type="protein sequence ID" value="CAB4848430.1"/>
    <property type="molecule type" value="Genomic_DNA"/>
</dbReference>
<dbReference type="AlphaFoldDB" id="A0A6J7RVB8"/>
<dbReference type="GO" id="GO:0016747">
    <property type="term" value="F:acyltransferase activity, transferring groups other than amino-acyl groups"/>
    <property type="evidence" value="ECO:0007669"/>
    <property type="project" value="InterPro"/>
</dbReference>
<reference evidence="4" key="1">
    <citation type="submission" date="2020-05" db="EMBL/GenBank/DDBJ databases">
        <authorList>
            <person name="Chiriac C."/>
            <person name="Salcher M."/>
            <person name="Ghai R."/>
            <person name="Kavagutti S V."/>
        </authorList>
    </citation>
    <scope>NUCLEOTIDE SEQUENCE</scope>
</reference>
<evidence type="ECO:0000259" key="1">
    <source>
        <dbReference type="Pfam" id="PF22691"/>
    </source>
</evidence>
<sequence>MVAATSRNVAVVGSAQTQLKAAWSDRQHVDLISEAVARALLGTGLRIEDVDFVIDSGSDFLDGRSISNCGFLGAMGAHHKEESRVEEDGLWSALYGATKIASGSASVGLIVAYSKSSESDPNDYWTSLAEPFTQRPVGLDQNAVAGLFAQRYLTRFGVPASALRAVTHRAWAAADGNTFVDATLEMLQDEYWSQEIASPLRRSDMARPVDGAVAVLLASKDVARQIGGSPVWVTGMGSAIDQHFIAARDGATLPAAAAAASAAYRMAGASGASDFDIVEVSAGSTAGELMVLEALGMAEPGKAIDLYADGASPGLNPSGGALPADVVMASGLVRLHEVAAQLGGRSDHAPQGARRGLAHASGGLGMQNHCVITLETS</sequence>
<proteinExistence type="predicted"/>
<dbReference type="Gene3D" id="3.40.47.10">
    <property type="match status" value="1"/>
</dbReference>
<organism evidence="4">
    <name type="scientific">freshwater metagenome</name>
    <dbReference type="NCBI Taxonomy" id="449393"/>
    <lineage>
        <taxon>unclassified sequences</taxon>
        <taxon>metagenomes</taxon>
        <taxon>ecological metagenomes</taxon>
    </lineage>
</organism>
<evidence type="ECO:0000313" key="4">
    <source>
        <dbReference type="EMBL" id="CAB5032785.1"/>
    </source>
</evidence>
<feature type="domain" description="Thiolase C-terminal" evidence="1">
    <location>
        <begin position="237"/>
        <end position="372"/>
    </location>
</feature>
<evidence type="ECO:0000313" key="3">
    <source>
        <dbReference type="EMBL" id="CAB4935977.1"/>
    </source>
</evidence>
<dbReference type="Pfam" id="PF22691">
    <property type="entry name" value="Thiolase_C_1"/>
    <property type="match status" value="1"/>
</dbReference>
<dbReference type="InterPro" id="IPR002155">
    <property type="entry name" value="Thiolase"/>
</dbReference>
<dbReference type="EMBL" id="CAFBND010000021">
    <property type="protein sequence ID" value="CAB4935977.1"/>
    <property type="molecule type" value="Genomic_DNA"/>
</dbReference>
<name>A0A6J7RVB8_9ZZZZ</name>
<dbReference type="PANTHER" id="PTHR42870:SF1">
    <property type="entry name" value="NON-SPECIFIC LIPID-TRANSFER PROTEIN-LIKE 2"/>
    <property type="match status" value="1"/>
</dbReference>
<protein>
    <submittedName>
        <fullName evidence="4">Unannotated protein</fullName>
    </submittedName>
</protein>
<dbReference type="PANTHER" id="PTHR42870">
    <property type="entry name" value="ACETYL-COA C-ACETYLTRANSFERASE"/>
    <property type="match status" value="1"/>
</dbReference>
<dbReference type="EMBL" id="CAFBPU010000022">
    <property type="protein sequence ID" value="CAB5032785.1"/>
    <property type="molecule type" value="Genomic_DNA"/>
</dbReference>
<dbReference type="InterPro" id="IPR055140">
    <property type="entry name" value="Thiolase_C_2"/>
</dbReference>
<evidence type="ECO:0000313" key="2">
    <source>
        <dbReference type="EMBL" id="CAB4848430.1"/>
    </source>
</evidence>